<dbReference type="EMBL" id="GGEC01038735">
    <property type="protein sequence ID" value="MBX19219.1"/>
    <property type="molecule type" value="Transcribed_RNA"/>
</dbReference>
<accession>A0A2P2LMQ9</accession>
<protein>
    <submittedName>
        <fullName evidence="1">Protein translation factor SUI1 homolog 1</fullName>
    </submittedName>
</protein>
<evidence type="ECO:0000313" key="1">
    <source>
        <dbReference type="EMBL" id="MBX19219.1"/>
    </source>
</evidence>
<reference evidence="1" key="1">
    <citation type="submission" date="2018-02" db="EMBL/GenBank/DDBJ databases">
        <title>Rhizophora mucronata_Transcriptome.</title>
        <authorList>
            <person name="Meera S.P."/>
            <person name="Sreeshan A."/>
            <person name="Augustine A."/>
        </authorList>
    </citation>
    <scope>NUCLEOTIDE SEQUENCE</scope>
    <source>
        <tissue evidence="1">Leaf</tissue>
    </source>
</reference>
<organism evidence="1">
    <name type="scientific">Rhizophora mucronata</name>
    <name type="common">Asiatic mangrove</name>
    <dbReference type="NCBI Taxonomy" id="61149"/>
    <lineage>
        <taxon>Eukaryota</taxon>
        <taxon>Viridiplantae</taxon>
        <taxon>Streptophyta</taxon>
        <taxon>Embryophyta</taxon>
        <taxon>Tracheophyta</taxon>
        <taxon>Spermatophyta</taxon>
        <taxon>Magnoliopsida</taxon>
        <taxon>eudicotyledons</taxon>
        <taxon>Gunneridae</taxon>
        <taxon>Pentapetalae</taxon>
        <taxon>rosids</taxon>
        <taxon>fabids</taxon>
        <taxon>Malpighiales</taxon>
        <taxon>Rhizophoraceae</taxon>
        <taxon>Rhizophora</taxon>
    </lineage>
</organism>
<proteinExistence type="predicted"/>
<name>A0A2P2LMQ9_RHIMU</name>
<sequence length="32" mass="3680">MHSINHQLQHKLTLTSKDAIYASNKSTSLQQR</sequence>
<dbReference type="AlphaFoldDB" id="A0A2P2LMQ9"/>